<dbReference type="AlphaFoldDB" id="A0A0A8YDX6"/>
<dbReference type="EMBL" id="GBRH01274102">
    <property type="protein sequence ID" value="JAD23793.1"/>
    <property type="molecule type" value="Transcribed_RNA"/>
</dbReference>
<protein>
    <submittedName>
        <fullName evidence="1">Uncharacterized protein</fullName>
    </submittedName>
</protein>
<name>A0A0A8YDX6_ARUDO</name>
<sequence>MCIKPNYSKGVDVSLQESRTRTMIGWCRSGTEDSS</sequence>
<organism evidence="1">
    <name type="scientific">Arundo donax</name>
    <name type="common">Giant reed</name>
    <name type="synonym">Donax arundinaceus</name>
    <dbReference type="NCBI Taxonomy" id="35708"/>
    <lineage>
        <taxon>Eukaryota</taxon>
        <taxon>Viridiplantae</taxon>
        <taxon>Streptophyta</taxon>
        <taxon>Embryophyta</taxon>
        <taxon>Tracheophyta</taxon>
        <taxon>Spermatophyta</taxon>
        <taxon>Magnoliopsida</taxon>
        <taxon>Liliopsida</taxon>
        <taxon>Poales</taxon>
        <taxon>Poaceae</taxon>
        <taxon>PACMAD clade</taxon>
        <taxon>Arundinoideae</taxon>
        <taxon>Arundineae</taxon>
        <taxon>Arundo</taxon>
    </lineage>
</organism>
<reference evidence="1" key="1">
    <citation type="submission" date="2014-09" db="EMBL/GenBank/DDBJ databases">
        <authorList>
            <person name="Magalhaes I.L.F."/>
            <person name="Oliveira U."/>
            <person name="Santos F.R."/>
            <person name="Vidigal T.H.D.A."/>
            <person name="Brescovit A.D."/>
            <person name="Santos A.J."/>
        </authorList>
    </citation>
    <scope>NUCLEOTIDE SEQUENCE</scope>
    <source>
        <tissue evidence="1">Shoot tissue taken approximately 20 cm above the soil surface</tissue>
    </source>
</reference>
<accession>A0A0A8YDX6</accession>
<evidence type="ECO:0000313" key="1">
    <source>
        <dbReference type="EMBL" id="JAD23793.1"/>
    </source>
</evidence>
<proteinExistence type="predicted"/>
<reference evidence="1" key="2">
    <citation type="journal article" date="2015" name="Data Brief">
        <title>Shoot transcriptome of the giant reed, Arundo donax.</title>
        <authorList>
            <person name="Barrero R.A."/>
            <person name="Guerrero F.D."/>
            <person name="Moolhuijzen P."/>
            <person name="Goolsby J.A."/>
            <person name="Tidwell J."/>
            <person name="Bellgard S.E."/>
            <person name="Bellgard M.I."/>
        </authorList>
    </citation>
    <scope>NUCLEOTIDE SEQUENCE</scope>
    <source>
        <tissue evidence="1">Shoot tissue taken approximately 20 cm above the soil surface</tissue>
    </source>
</reference>